<dbReference type="RefSeq" id="WP_067599602.1">
    <property type="nucleotide sequence ID" value="NZ_CP015963.1"/>
</dbReference>
<dbReference type="AlphaFoldDB" id="A0A562UWR9"/>
<organism evidence="3 4">
    <name type="scientific">Altererythrobacter ishigakiensis</name>
    <dbReference type="NCBI Taxonomy" id="476157"/>
    <lineage>
        <taxon>Bacteria</taxon>
        <taxon>Pseudomonadati</taxon>
        <taxon>Pseudomonadota</taxon>
        <taxon>Alphaproteobacteria</taxon>
        <taxon>Sphingomonadales</taxon>
        <taxon>Erythrobacteraceae</taxon>
        <taxon>Altererythrobacter</taxon>
    </lineage>
</organism>
<dbReference type="InterPro" id="IPR012495">
    <property type="entry name" value="TadE-like_dom"/>
</dbReference>
<keyword evidence="1" id="KW-0812">Transmembrane</keyword>
<dbReference type="EMBL" id="VLLK01000001">
    <property type="protein sequence ID" value="TWJ10084.1"/>
    <property type="molecule type" value="Genomic_DNA"/>
</dbReference>
<evidence type="ECO:0000313" key="4">
    <source>
        <dbReference type="Proteomes" id="UP000320547"/>
    </source>
</evidence>
<protein>
    <submittedName>
        <fullName evidence="3">TadE-like protein</fullName>
    </submittedName>
</protein>
<feature type="transmembrane region" description="Helical" evidence="1">
    <location>
        <begin position="12"/>
        <end position="32"/>
    </location>
</feature>
<feature type="domain" description="TadE-like" evidence="2">
    <location>
        <begin position="11"/>
        <end position="52"/>
    </location>
</feature>
<accession>A0A562UWR9</accession>
<evidence type="ECO:0000259" key="2">
    <source>
        <dbReference type="Pfam" id="PF07811"/>
    </source>
</evidence>
<dbReference type="STRING" id="476157.GCA_001663155_01614"/>
<keyword evidence="1" id="KW-1133">Transmembrane helix</keyword>
<sequence length="147" mass="15863">MIKKLAKNERGSVAIETAFILPILATMVLGGLEVSNIVSRQAELQTAAAEAAQVTLARSPDEASERATLEQIIEASTGLATDKVKIDLKYRCDTTATLIDDPTTCGTSAVVSEFVIITMEDTYTPAWTEFGVGKPVNFKVERRVQIS</sequence>
<reference evidence="3 4" key="1">
    <citation type="submission" date="2019-07" db="EMBL/GenBank/DDBJ databases">
        <title>Genomic Encyclopedia of Archaeal and Bacterial Type Strains, Phase II (KMG-II): from individual species to whole genera.</title>
        <authorList>
            <person name="Goeker M."/>
        </authorList>
    </citation>
    <scope>NUCLEOTIDE SEQUENCE [LARGE SCALE GENOMIC DNA]</scope>
    <source>
        <strain evidence="3 4">ATCC BAA-2084</strain>
    </source>
</reference>
<dbReference type="Proteomes" id="UP000320547">
    <property type="component" value="Unassembled WGS sequence"/>
</dbReference>
<gene>
    <name evidence="3" type="ORF">JN10_1742</name>
</gene>
<keyword evidence="1" id="KW-0472">Membrane</keyword>
<dbReference type="OrthoDB" id="7409794at2"/>
<keyword evidence="4" id="KW-1185">Reference proteome</keyword>
<evidence type="ECO:0000256" key="1">
    <source>
        <dbReference type="SAM" id="Phobius"/>
    </source>
</evidence>
<name>A0A562UWR9_9SPHN</name>
<proteinExistence type="predicted"/>
<comment type="caution">
    <text evidence="3">The sequence shown here is derived from an EMBL/GenBank/DDBJ whole genome shotgun (WGS) entry which is preliminary data.</text>
</comment>
<dbReference type="Pfam" id="PF07811">
    <property type="entry name" value="TadE"/>
    <property type="match status" value="1"/>
</dbReference>
<evidence type="ECO:0000313" key="3">
    <source>
        <dbReference type="EMBL" id="TWJ10084.1"/>
    </source>
</evidence>